<dbReference type="InterPro" id="IPR050807">
    <property type="entry name" value="TransReg_Diox_bact_type"/>
</dbReference>
<dbReference type="Gene3D" id="2.60.120.10">
    <property type="entry name" value="Jelly Rolls"/>
    <property type="match status" value="1"/>
</dbReference>
<dbReference type="SUPFAM" id="SSF47413">
    <property type="entry name" value="lambda repressor-like DNA-binding domains"/>
    <property type="match status" value="1"/>
</dbReference>
<evidence type="ECO:0000313" key="4">
    <source>
        <dbReference type="Proteomes" id="UP000236959"/>
    </source>
</evidence>
<dbReference type="InterPro" id="IPR001387">
    <property type="entry name" value="Cro/C1-type_HTH"/>
</dbReference>
<dbReference type="CDD" id="cd00093">
    <property type="entry name" value="HTH_XRE"/>
    <property type="match status" value="1"/>
</dbReference>
<dbReference type="PANTHER" id="PTHR46797">
    <property type="entry name" value="HTH-TYPE TRANSCRIPTIONAL REGULATOR"/>
    <property type="match status" value="1"/>
</dbReference>
<evidence type="ECO:0000313" key="3">
    <source>
        <dbReference type="EMBL" id="POF32260.1"/>
    </source>
</evidence>
<dbReference type="SUPFAM" id="SSF51182">
    <property type="entry name" value="RmlC-like cupins"/>
    <property type="match status" value="1"/>
</dbReference>
<dbReference type="CDD" id="cd02209">
    <property type="entry name" value="cupin_XRE_C"/>
    <property type="match status" value="1"/>
</dbReference>
<accession>A0A2S3UXF0</accession>
<dbReference type="Pfam" id="PF01381">
    <property type="entry name" value="HTH_3"/>
    <property type="match status" value="1"/>
</dbReference>
<dbReference type="GO" id="GO:0003700">
    <property type="term" value="F:DNA-binding transcription factor activity"/>
    <property type="evidence" value="ECO:0007669"/>
    <property type="project" value="TreeGrafter"/>
</dbReference>
<keyword evidence="1" id="KW-0238">DNA-binding</keyword>
<organism evidence="3 4">
    <name type="scientific">Roseibium marinum</name>
    <dbReference type="NCBI Taxonomy" id="281252"/>
    <lineage>
        <taxon>Bacteria</taxon>
        <taxon>Pseudomonadati</taxon>
        <taxon>Pseudomonadota</taxon>
        <taxon>Alphaproteobacteria</taxon>
        <taxon>Hyphomicrobiales</taxon>
        <taxon>Stappiaceae</taxon>
        <taxon>Roseibium</taxon>
    </lineage>
</organism>
<dbReference type="AlphaFoldDB" id="A0A2S3UXF0"/>
<dbReference type="SMART" id="SM00530">
    <property type="entry name" value="HTH_XRE"/>
    <property type="match status" value="1"/>
</dbReference>
<dbReference type="InterPro" id="IPR011051">
    <property type="entry name" value="RmlC_Cupin_sf"/>
</dbReference>
<gene>
    <name evidence="3" type="ORF">CLV41_103181</name>
</gene>
<sequence>MANLEQDLARRLTELRRVRGWPLEELAEKTGISRATLSRIERGDTSPTANVLGRLAGAFGLSMAELFGAASGSAERHIPKASQPVWKDPESGFQRRALTPAASGYRGSVIEGCLPVGATVAYAAPPIPDLEHHLVLLEGSLRFTLGPDIYDLAAGDALRFRLNAPNSYHASGDAPARYILTVITP</sequence>
<evidence type="ECO:0000259" key="2">
    <source>
        <dbReference type="PROSITE" id="PS50943"/>
    </source>
</evidence>
<dbReference type="OrthoDB" id="189170at2"/>
<reference evidence="3 4" key="1">
    <citation type="submission" date="2018-01" db="EMBL/GenBank/DDBJ databases">
        <title>Genomic Encyclopedia of Archaeal and Bacterial Type Strains, Phase II (KMG-II): from individual species to whole genera.</title>
        <authorList>
            <person name="Goeker M."/>
        </authorList>
    </citation>
    <scope>NUCLEOTIDE SEQUENCE [LARGE SCALE GENOMIC DNA]</scope>
    <source>
        <strain evidence="3 4">DSM 17023</strain>
    </source>
</reference>
<dbReference type="InterPro" id="IPR014710">
    <property type="entry name" value="RmlC-like_jellyroll"/>
</dbReference>
<dbReference type="EMBL" id="PPCN01000003">
    <property type="protein sequence ID" value="POF32260.1"/>
    <property type="molecule type" value="Genomic_DNA"/>
</dbReference>
<dbReference type="InterPro" id="IPR010982">
    <property type="entry name" value="Lambda_DNA-bd_dom_sf"/>
</dbReference>
<dbReference type="GO" id="GO:0003677">
    <property type="term" value="F:DNA binding"/>
    <property type="evidence" value="ECO:0007669"/>
    <property type="project" value="UniProtKB-KW"/>
</dbReference>
<comment type="caution">
    <text evidence="3">The sequence shown here is derived from an EMBL/GenBank/DDBJ whole genome shotgun (WGS) entry which is preliminary data.</text>
</comment>
<dbReference type="RefSeq" id="WP_103222365.1">
    <property type="nucleotide sequence ID" value="NZ_PPCN01000003.1"/>
</dbReference>
<evidence type="ECO:0000256" key="1">
    <source>
        <dbReference type="ARBA" id="ARBA00023125"/>
    </source>
</evidence>
<dbReference type="Gene3D" id="1.10.260.40">
    <property type="entry name" value="lambda repressor-like DNA-binding domains"/>
    <property type="match status" value="1"/>
</dbReference>
<dbReference type="GO" id="GO:0005829">
    <property type="term" value="C:cytosol"/>
    <property type="evidence" value="ECO:0007669"/>
    <property type="project" value="TreeGrafter"/>
</dbReference>
<keyword evidence="4" id="KW-1185">Reference proteome</keyword>
<proteinExistence type="predicted"/>
<protein>
    <submittedName>
        <fullName evidence="3">Transcriptional regulator with XRE-family HTH domain</fullName>
    </submittedName>
</protein>
<dbReference type="PANTHER" id="PTHR46797:SF10">
    <property type="entry name" value="BLR1115 PROTEIN"/>
    <property type="match status" value="1"/>
</dbReference>
<feature type="domain" description="HTH cro/C1-type" evidence="2">
    <location>
        <begin position="12"/>
        <end position="66"/>
    </location>
</feature>
<dbReference type="Proteomes" id="UP000236959">
    <property type="component" value="Unassembled WGS sequence"/>
</dbReference>
<dbReference type="PROSITE" id="PS50943">
    <property type="entry name" value="HTH_CROC1"/>
    <property type="match status" value="1"/>
</dbReference>
<name>A0A2S3UXF0_9HYPH</name>